<gene>
    <name evidence="2" type="ORF">ENJ51_11140</name>
</gene>
<feature type="domain" description="Aminoglycoside phosphotransferase" evidence="1">
    <location>
        <begin position="125"/>
        <end position="311"/>
    </location>
</feature>
<dbReference type="InterPro" id="IPR002575">
    <property type="entry name" value="Aminoglycoside_PTrfase"/>
</dbReference>
<evidence type="ECO:0000313" key="2">
    <source>
        <dbReference type="EMBL" id="HFC93352.1"/>
    </source>
</evidence>
<proteinExistence type="predicted"/>
<comment type="caution">
    <text evidence="2">The sequence shown here is derived from an EMBL/GenBank/DDBJ whole genome shotgun (WGS) entry which is preliminary data.</text>
</comment>
<dbReference type="EMBL" id="DRMS01000417">
    <property type="protein sequence ID" value="HFC93352.1"/>
    <property type="molecule type" value="Genomic_DNA"/>
</dbReference>
<dbReference type="InterPro" id="IPR011009">
    <property type="entry name" value="Kinase-like_dom_sf"/>
</dbReference>
<accession>A0A7V2WW60</accession>
<dbReference type="AlphaFoldDB" id="A0A7V2WW60"/>
<dbReference type="SUPFAM" id="SSF56112">
    <property type="entry name" value="Protein kinase-like (PK-like)"/>
    <property type="match status" value="1"/>
</dbReference>
<dbReference type="Gene3D" id="3.90.1200.10">
    <property type="match status" value="1"/>
</dbReference>
<evidence type="ECO:0000259" key="1">
    <source>
        <dbReference type="Pfam" id="PF01636"/>
    </source>
</evidence>
<name>A0A7V2WW60_LEUMU</name>
<organism evidence="2">
    <name type="scientific">Leucothrix mucor</name>
    <dbReference type="NCBI Taxonomy" id="45248"/>
    <lineage>
        <taxon>Bacteria</taxon>
        <taxon>Pseudomonadati</taxon>
        <taxon>Pseudomonadota</taxon>
        <taxon>Gammaproteobacteria</taxon>
        <taxon>Thiotrichales</taxon>
        <taxon>Thiotrichaceae</taxon>
        <taxon>Leucothrix</taxon>
    </lineage>
</organism>
<sequence>MSKFTPPHECNTFFPDYLDGGNDDLPFSWQQFPDTKASAINNKKTTYVSDKNTPTNRNQSAYIKSASPDYQQHRKWFISSLSHVCETLLNKTVINSEFPGGEQRSACRLYLDDNSTVIATRRGDTGRTLLEHQVLTTLAPFTPYIPEVKAFNGAVLIQEDLQGIRLSEAIKNSSEKKYNSLMRKALDSLADIHQASEKAGLDQAVPLLGYNNRWLNNFIEQPAVIGHYLDIECPYPPLDEIFDLLTIMRPRFIKWDARPGNAMLGTKGDISWFDWEHCCARNRLDDVVWLLCDEIVPYHPEIENQLIHDYLPLFSDGYDLEMAYAYLRMFGILHMSVRLGGILSEKGTKRWMRASDPDFTLAEDPLEQAQRLCKRASDWTRESICPRSISDWFMHISDRLEQF</sequence>
<reference evidence="2" key="1">
    <citation type="journal article" date="2020" name="mSystems">
        <title>Genome- and Community-Level Interaction Insights into Carbon Utilization and Element Cycling Functions of Hydrothermarchaeota in Hydrothermal Sediment.</title>
        <authorList>
            <person name="Zhou Z."/>
            <person name="Liu Y."/>
            <person name="Xu W."/>
            <person name="Pan J."/>
            <person name="Luo Z.H."/>
            <person name="Li M."/>
        </authorList>
    </citation>
    <scope>NUCLEOTIDE SEQUENCE [LARGE SCALE GENOMIC DNA]</scope>
    <source>
        <strain evidence="2">HyVt-493</strain>
    </source>
</reference>
<protein>
    <recommendedName>
        <fullName evidence="1">Aminoglycoside phosphotransferase domain-containing protein</fullName>
    </recommendedName>
</protein>
<dbReference type="Proteomes" id="UP000885750">
    <property type="component" value="Unassembled WGS sequence"/>
</dbReference>
<dbReference type="Pfam" id="PF01636">
    <property type="entry name" value="APH"/>
    <property type="match status" value="1"/>
</dbReference>